<sequence length="307" mass="33382">MCRVFGCFGVSPAPETLREVSRRQIHGGPDAQAMVRGGSWALGVNRLAVVDPAGGAQPYTLGDGLTAVFNGEISNHRELRRLLARRGHTVPGRCDGAVIPALYAEYGPGFVRLFDGMFALALADTRAAPLLLLATDPAGMKPLHYSWREDRKELYFSSELPALLEFGEIGTVADLLLTGCPVDCARCDSRSYDVSLVSMGNPYVFLRADQLGLAGRRELFAADDRVLGRMLRIRETAARLMKCRMPWPGSSACRRDRCASRRRAASRPSTRTAPAASSARPPSRGKRSPSCPPGPRRRPSPRSEGMS</sequence>
<dbReference type="EMBL" id="JBHMBW010000049">
    <property type="protein sequence ID" value="MFB9628664.1"/>
    <property type="molecule type" value="Genomic_DNA"/>
</dbReference>
<dbReference type="PANTHER" id="PTHR11772:SF2">
    <property type="entry name" value="ASPARAGINE SYNTHETASE [GLUTAMINE-HYDROLYZING]"/>
    <property type="match status" value="1"/>
</dbReference>
<gene>
    <name evidence="6" type="ORF">ACFFSA_36790</name>
</gene>
<dbReference type="InterPro" id="IPR017932">
    <property type="entry name" value="GATase_2_dom"/>
</dbReference>
<evidence type="ECO:0000259" key="5">
    <source>
        <dbReference type="PROSITE" id="PS51278"/>
    </source>
</evidence>
<dbReference type="PROSITE" id="PS51278">
    <property type="entry name" value="GATASE_TYPE_2"/>
    <property type="match status" value="1"/>
</dbReference>
<dbReference type="PANTHER" id="PTHR11772">
    <property type="entry name" value="ASPARAGINE SYNTHETASE"/>
    <property type="match status" value="1"/>
</dbReference>
<protein>
    <recommendedName>
        <fullName evidence="5">Glutamine amidotransferase type-2 domain-containing protein</fullName>
    </recommendedName>
</protein>
<organism evidence="6 7">
    <name type="scientific">Nonomuraea helvata</name>
    <dbReference type="NCBI Taxonomy" id="37484"/>
    <lineage>
        <taxon>Bacteria</taxon>
        <taxon>Bacillati</taxon>
        <taxon>Actinomycetota</taxon>
        <taxon>Actinomycetes</taxon>
        <taxon>Streptosporangiales</taxon>
        <taxon>Streptosporangiaceae</taxon>
        <taxon>Nonomuraea</taxon>
    </lineage>
</organism>
<dbReference type="InterPro" id="IPR050795">
    <property type="entry name" value="Asn_Synthetase"/>
</dbReference>
<accession>A0ABV5SAF3</accession>
<comment type="similarity">
    <text evidence="1">Belongs to the asparagine synthetase family.</text>
</comment>
<keyword evidence="2" id="KW-0547">Nucleotide-binding</keyword>
<feature type="compositionally biased region" description="Low complexity" evidence="4">
    <location>
        <begin position="266"/>
        <end position="282"/>
    </location>
</feature>
<dbReference type="Pfam" id="PF13537">
    <property type="entry name" value="GATase_7"/>
    <property type="match status" value="1"/>
</dbReference>
<reference evidence="6 7" key="1">
    <citation type="submission" date="2024-09" db="EMBL/GenBank/DDBJ databases">
        <authorList>
            <person name="Sun Q."/>
            <person name="Mori K."/>
        </authorList>
    </citation>
    <scope>NUCLEOTIDE SEQUENCE [LARGE SCALE GENOMIC DNA]</scope>
    <source>
        <strain evidence="6 7">JCM 3143</strain>
    </source>
</reference>
<proteinExistence type="inferred from homology"/>
<keyword evidence="7" id="KW-1185">Reference proteome</keyword>
<evidence type="ECO:0000256" key="3">
    <source>
        <dbReference type="ARBA" id="ARBA00022840"/>
    </source>
</evidence>
<feature type="region of interest" description="Disordered" evidence="4">
    <location>
        <begin position="248"/>
        <end position="307"/>
    </location>
</feature>
<dbReference type="SUPFAM" id="SSF56235">
    <property type="entry name" value="N-terminal nucleophile aminohydrolases (Ntn hydrolases)"/>
    <property type="match status" value="1"/>
</dbReference>
<evidence type="ECO:0000313" key="7">
    <source>
        <dbReference type="Proteomes" id="UP001589532"/>
    </source>
</evidence>
<dbReference type="InterPro" id="IPR029055">
    <property type="entry name" value="Ntn_hydrolases_N"/>
</dbReference>
<evidence type="ECO:0000256" key="2">
    <source>
        <dbReference type="ARBA" id="ARBA00022741"/>
    </source>
</evidence>
<keyword evidence="3" id="KW-0067">ATP-binding</keyword>
<dbReference type="Proteomes" id="UP001589532">
    <property type="component" value="Unassembled WGS sequence"/>
</dbReference>
<name>A0ABV5SAF3_9ACTN</name>
<evidence type="ECO:0000256" key="4">
    <source>
        <dbReference type="SAM" id="MobiDB-lite"/>
    </source>
</evidence>
<dbReference type="Gene3D" id="3.60.20.10">
    <property type="entry name" value="Glutamine Phosphoribosylpyrophosphate, subunit 1, domain 1"/>
    <property type="match status" value="1"/>
</dbReference>
<comment type="caution">
    <text evidence="6">The sequence shown here is derived from an EMBL/GenBank/DDBJ whole genome shotgun (WGS) entry which is preliminary data.</text>
</comment>
<feature type="domain" description="Glutamine amidotransferase type-2" evidence="5">
    <location>
        <begin position="2"/>
        <end position="208"/>
    </location>
</feature>
<evidence type="ECO:0000313" key="6">
    <source>
        <dbReference type="EMBL" id="MFB9628664.1"/>
    </source>
</evidence>
<dbReference type="InterPro" id="IPR033738">
    <property type="entry name" value="AsnB_N"/>
</dbReference>
<evidence type="ECO:0000256" key="1">
    <source>
        <dbReference type="ARBA" id="ARBA00005752"/>
    </source>
</evidence>
<dbReference type="Gene3D" id="3.10.310.10">
    <property type="entry name" value="Diaminopimelate Epimerase, Chain A, domain 1"/>
    <property type="match status" value="1"/>
</dbReference>
<dbReference type="CDD" id="cd00712">
    <property type="entry name" value="AsnB"/>
    <property type="match status" value="1"/>
</dbReference>
<dbReference type="RefSeq" id="WP_344990528.1">
    <property type="nucleotide sequence ID" value="NZ_BAAAXV010000005.1"/>
</dbReference>
<dbReference type="SUPFAM" id="SSF54506">
    <property type="entry name" value="Diaminopimelate epimerase-like"/>
    <property type="match status" value="1"/>
</dbReference>